<name>A0ABV9AVQ8_9ACTN</name>
<keyword evidence="2" id="KW-1185">Reference proteome</keyword>
<protein>
    <submittedName>
        <fullName evidence="1">Uncharacterized protein</fullName>
    </submittedName>
</protein>
<reference evidence="2" key="1">
    <citation type="journal article" date="2019" name="Int. J. Syst. Evol. Microbiol.">
        <title>The Global Catalogue of Microorganisms (GCM) 10K type strain sequencing project: providing services to taxonomists for standard genome sequencing and annotation.</title>
        <authorList>
            <consortium name="The Broad Institute Genomics Platform"/>
            <consortium name="The Broad Institute Genome Sequencing Center for Infectious Disease"/>
            <person name="Wu L."/>
            <person name="Ma J."/>
        </authorList>
    </citation>
    <scope>NUCLEOTIDE SEQUENCE [LARGE SCALE GENOMIC DNA]</scope>
    <source>
        <strain evidence="2">CGMCC 4.7177</strain>
    </source>
</reference>
<accession>A0ABV9AVQ8</accession>
<dbReference type="RefSeq" id="WP_381167390.1">
    <property type="nucleotide sequence ID" value="NZ_JBHSFK010000017.1"/>
</dbReference>
<comment type="caution">
    <text evidence="1">The sequence shown here is derived from an EMBL/GenBank/DDBJ whole genome shotgun (WGS) entry which is preliminary data.</text>
</comment>
<gene>
    <name evidence="1" type="ORF">ACFPIH_26125</name>
</gene>
<proteinExistence type="predicted"/>
<sequence>MPPTPLPAGPPQSAAELNEAIRALWPHPDARLTDEQREEYRRLLAKLDQVERGEMTTAA</sequence>
<evidence type="ECO:0000313" key="1">
    <source>
        <dbReference type="EMBL" id="MFC4502947.1"/>
    </source>
</evidence>
<dbReference type="EMBL" id="JBHSFK010000017">
    <property type="protein sequence ID" value="MFC4502947.1"/>
    <property type="molecule type" value="Genomic_DNA"/>
</dbReference>
<evidence type="ECO:0000313" key="2">
    <source>
        <dbReference type="Proteomes" id="UP001595839"/>
    </source>
</evidence>
<organism evidence="1 2">
    <name type="scientific">Streptomyces vulcanius</name>
    <dbReference type="NCBI Taxonomy" id="1441876"/>
    <lineage>
        <taxon>Bacteria</taxon>
        <taxon>Bacillati</taxon>
        <taxon>Actinomycetota</taxon>
        <taxon>Actinomycetes</taxon>
        <taxon>Kitasatosporales</taxon>
        <taxon>Streptomycetaceae</taxon>
        <taxon>Streptomyces</taxon>
    </lineage>
</organism>
<dbReference type="Proteomes" id="UP001595839">
    <property type="component" value="Unassembled WGS sequence"/>
</dbReference>